<evidence type="ECO:0000256" key="1">
    <source>
        <dbReference type="SAM" id="MobiDB-lite"/>
    </source>
</evidence>
<gene>
    <name evidence="3" type="ORF">ACFO5W_20845</name>
</gene>
<name>A0ABV9C7P7_9GAMM</name>
<feature type="region of interest" description="Disordered" evidence="1">
    <location>
        <begin position="92"/>
        <end position="133"/>
    </location>
</feature>
<protein>
    <submittedName>
        <fullName evidence="3">Uncharacterized protein</fullName>
    </submittedName>
</protein>
<feature type="region of interest" description="Disordered" evidence="1">
    <location>
        <begin position="338"/>
        <end position="358"/>
    </location>
</feature>
<keyword evidence="2" id="KW-1133">Transmembrane helix</keyword>
<accession>A0ABV9C7P7</accession>
<feature type="compositionally biased region" description="Pro residues" evidence="1">
    <location>
        <begin position="270"/>
        <end position="285"/>
    </location>
</feature>
<feature type="transmembrane region" description="Helical" evidence="2">
    <location>
        <begin position="44"/>
        <end position="65"/>
    </location>
</feature>
<sequence>MEQLGQVGERQEWDSARGLALLDHETRETLGRRRWRQPPLTRPALALALTLVWVLHVLFVLALWYEMQPKPLHVASVNIDRDQALKVRLIQRSSKPRAAQPTEPPAPPEKWVPSRPLSTTRVNPVTGEKPRRDAMVAQDHEAIPAPPASVATPSATSLFAQDGSVRLPSTTGASSATASANAEPPKAADDRQIMQHDSNRMHYKATRFEKYFPPPNETAGGALGRHIGDAIKDMAKSVCDPAKSSTAFNPLCSAPPPPASPMDQDERLNLPPPSLADNPNPPKGPPLSSCIDEYREGKPLSSGCPVDTPDLAFKAEMRECIDLFRTGKRLKTWCPLDTPKRAAAESSTPADGTSPGAP</sequence>
<keyword evidence="2" id="KW-0472">Membrane</keyword>
<feature type="region of interest" description="Disordered" evidence="1">
    <location>
        <begin position="247"/>
        <end position="290"/>
    </location>
</feature>
<evidence type="ECO:0000256" key="2">
    <source>
        <dbReference type="SAM" id="Phobius"/>
    </source>
</evidence>
<dbReference type="RefSeq" id="WP_266151480.1">
    <property type="nucleotide sequence ID" value="NZ_CP064028.1"/>
</dbReference>
<evidence type="ECO:0000313" key="4">
    <source>
        <dbReference type="Proteomes" id="UP001595961"/>
    </source>
</evidence>
<feature type="region of interest" description="Disordered" evidence="1">
    <location>
        <begin position="165"/>
        <end position="192"/>
    </location>
</feature>
<dbReference type="Proteomes" id="UP001595961">
    <property type="component" value="Unassembled WGS sequence"/>
</dbReference>
<proteinExistence type="predicted"/>
<evidence type="ECO:0000313" key="3">
    <source>
        <dbReference type="EMBL" id="MFC4529106.1"/>
    </source>
</evidence>
<comment type="caution">
    <text evidence="3">The sequence shown here is derived from an EMBL/GenBank/DDBJ whole genome shotgun (WGS) entry which is preliminary data.</text>
</comment>
<organism evidence="3 4">
    <name type="scientific">Dyella halodurans</name>
    <dbReference type="NCBI Taxonomy" id="1920171"/>
    <lineage>
        <taxon>Bacteria</taxon>
        <taxon>Pseudomonadati</taxon>
        <taxon>Pseudomonadota</taxon>
        <taxon>Gammaproteobacteria</taxon>
        <taxon>Lysobacterales</taxon>
        <taxon>Rhodanobacteraceae</taxon>
        <taxon>Dyella</taxon>
    </lineage>
</organism>
<reference evidence="4" key="1">
    <citation type="journal article" date="2019" name="Int. J. Syst. Evol. Microbiol.">
        <title>The Global Catalogue of Microorganisms (GCM) 10K type strain sequencing project: providing services to taxonomists for standard genome sequencing and annotation.</title>
        <authorList>
            <consortium name="The Broad Institute Genomics Platform"/>
            <consortium name="The Broad Institute Genome Sequencing Center for Infectious Disease"/>
            <person name="Wu L."/>
            <person name="Ma J."/>
        </authorList>
    </citation>
    <scope>NUCLEOTIDE SEQUENCE [LARGE SCALE GENOMIC DNA]</scope>
    <source>
        <strain evidence="4">CCM 4481</strain>
    </source>
</reference>
<feature type="compositionally biased region" description="Low complexity" evidence="1">
    <location>
        <begin position="169"/>
        <end position="180"/>
    </location>
</feature>
<keyword evidence="2" id="KW-0812">Transmembrane</keyword>
<keyword evidence="4" id="KW-1185">Reference proteome</keyword>
<dbReference type="EMBL" id="JBHSGA010000025">
    <property type="protein sequence ID" value="MFC4529106.1"/>
    <property type="molecule type" value="Genomic_DNA"/>
</dbReference>